<dbReference type="CTD" id="6749899"/>
<feature type="transmembrane region" description="Helical" evidence="6">
    <location>
        <begin position="21"/>
        <end position="44"/>
    </location>
</feature>
<dbReference type="PhylomeDB" id="B3RL40"/>
<name>B3RL40_TRIAD</name>
<dbReference type="Pfam" id="PF07690">
    <property type="entry name" value="MFS_1"/>
    <property type="match status" value="1"/>
</dbReference>
<evidence type="ECO:0000313" key="9">
    <source>
        <dbReference type="Proteomes" id="UP000009022"/>
    </source>
</evidence>
<accession>B3RL40</accession>
<dbReference type="PIRSF" id="PIRSF002808">
    <property type="entry name" value="Hexose_phosphate_transp"/>
    <property type="match status" value="1"/>
</dbReference>
<feature type="transmembrane region" description="Helical" evidence="6">
    <location>
        <begin position="91"/>
        <end position="114"/>
    </location>
</feature>
<dbReference type="InterPro" id="IPR051337">
    <property type="entry name" value="OPA_Antiporter"/>
</dbReference>
<feature type="transmembrane region" description="Helical" evidence="6">
    <location>
        <begin position="148"/>
        <end position="173"/>
    </location>
</feature>
<sequence>MVSTQSSKQQDQHDHYRRYRSRFYIIMVCIFISYASLVVGRRAFAFCKPAMLQMEDLDETNLGWITSGFYLTYAISKCFAGIIADSFSSRLFYPVCLFVSSIFCAAFAMSTQFYQLVLFWSLEGLIQGFAWPTCGKLLMHWCQSDELATWWSFLSGSSNVSGLISPILLPIIINSYGWRWCFYGTTLLLVMAAVLNFVCLVDSPIDIGLSQYDGVIQRQANVSPKNKNNEPKKNQDELDDQINWLHIVVYDPLPNFLHLSYMICTFLEKSLIDWTQLYLMQDKNYTEVSAAAAIGSFDIGGITGTLVAGYISDSLLNWRRKDRSEPLSASDRVFFTMFIAGICFIAFLILLLQPSNADMVIVHVSLFFLGCTICGIISLLGVVSMESVPASIAGRSHTVLTLFGNIGGISSGYPVSLVIKMFGWTQVIRLFTGLALVQTVFTISELTY</sequence>
<dbReference type="STRING" id="10228.B3RL40"/>
<dbReference type="GO" id="GO:0035435">
    <property type="term" value="P:phosphate ion transmembrane transport"/>
    <property type="evidence" value="ECO:0000318"/>
    <property type="project" value="GO_Central"/>
</dbReference>
<protein>
    <recommendedName>
        <fullName evidence="7">Major facilitator superfamily (MFS) profile domain-containing protein</fullName>
    </recommendedName>
</protein>
<dbReference type="KEGG" id="tad:TRIADDRAFT_51868"/>
<keyword evidence="3 6" id="KW-0812">Transmembrane</keyword>
<dbReference type="HOGENOM" id="CLU_001265_31_0_1"/>
<comment type="subcellular location">
    <subcellularLocation>
        <location evidence="1">Endomembrane system</location>
        <topology evidence="1">Multi-pass membrane protein</topology>
    </subcellularLocation>
</comment>
<dbReference type="GeneID" id="6749899"/>
<dbReference type="InterPro" id="IPR000849">
    <property type="entry name" value="Sugar_P_transporter"/>
</dbReference>
<dbReference type="AlphaFoldDB" id="B3RL40"/>
<comment type="similarity">
    <text evidence="2">Belongs to the major facilitator superfamily. Organophosphate:Pi antiporter (OPA) (TC 2.A.1.4) family.</text>
</comment>
<dbReference type="PROSITE" id="PS50850">
    <property type="entry name" value="MFS"/>
    <property type="match status" value="1"/>
</dbReference>
<gene>
    <name evidence="8" type="ORF">TRIADDRAFT_51868</name>
</gene>
<keyword evidence="9" id="KW-1185">Reference proteome</keyword>
<evidence type="ECO:0000256" key="6">
    <source>
        <dbReference type="SAM" id="Phobius"/>
    </source>
</evidence>
<dbReference type="PANTHER" id="PTHR43826:SF3">
    <property type="entry name" value="GLUCOSE-6-PHOSPHATE EXCHANGER SLC37A4"/>
    <property type="match status" value="1"/>
</dbReference>
<dbReference type="OrthoDB" id="3639251at2759"/>
<evidence type="ECO:0000256" key="2">
    <source>
        <dbReference type="ARBA" id="ARBA00009598"/>
    </source>
</evidence>
<dbReference type="Proteomes" id="UP000009022">
    <property type="component" value="Unassembled WGS sequence"/>
</dbReference>
<dbReference type="GO" id="GO:0005789">
    <property type="term" value="C:endoplasmic reticulum membrane"/>
    <property type="evidence" value="ECO:0000318"/>
    <property type="project" value="GO_Central"/>
</dbReference>
<dbReference type="OMA" id="RWFMGAG"/>
<dbReference type="GO" id="GO:0015760">
    <property type="term" value="P:glucose-6-phosphate transport"/>
    <property type="evidence" value="ECO:0000318"/>
    <property type="project" value="GO_Central"/>
</dbReference>
<evidence type="ECO:0000256" key="5">
    <source>
        <dbReference type="ARBA" id="ARBA00023136"/>
    </source>
</evidence>
<evidence type="ECO:0000256" key="3">
    <source>
        <dbReference type="ARBA" id="ARBA00022692"/>
    </source>
</evidence>
<dbReference type="GO" id="GO:0061513">
    <property type="term" value="F:glucose 6-phosphate:phosphate antiporter activity"/>
    <property type="evidence" value="ECO:0000318"/>
    <property type="project" value="GO_Central"/>
</dbReference>
<dbReference type="FunCoup" id="B3RL40">
    <property type="interactions" value="3"/>
</dbReference>
<dbReference type="RefSeq" id="XP_002107897.1">
    <property type="nucleotide sequence ID" value="XM_002107861.1"/>
</dbReference>
<dbReference type="InterPro" id="IPR011701">
    <property type="entry name" value="MFS"/>
</dbReference>
<feature type="transmembrane region" description="Helical" evidence="6">
    <location>
        <begin position="180"/>
        <end position="198"/>
    </location>
</feature>
<evidence type="ECO:0000313" key="8">
    <source>
        <dbReference type="EMBL" id="EDV28695.1"/>
    </source>
</evidence>
<feature type="transmembrane region" description="Helical" evidence="6">
    <location>
        <begin position="288"/>
        <end position="312"/>
    </location>
</feature>
<evidence type="ECO:0000259" key="7">
    <source>
        <dbReference type="PROSITE" id="PS50850"/>
    </source>
</evidence>
<dbReference type="SUPFAM" id="SSF103473">
    <property type="entry name" value="MFS general substrate transporter"/>
    <property type="match status" value="1"/>
</dbReference>
<dbReference type="PANTHER" id="PTHR43826">
    <property type="entry name" value="GLUCOSE-6-PHOSPHATE EXCHANGER SLC37A4"/>
    <property type="match status" value="1"/>
</dbReference>
<organism evidence="8 9">
    <name type="scientific">Trichoplax adhaerens</name>
    <name type="common">Trichoplax reptans</name>
    <dbReference type="NCBI Taxonomy" id="10228"/>
    <lineage>
        <taxon>Eukaryota</taxon>
        <taxon>Metazoa</taxon>
        <taxon>Placozoa</taxon>
        <taxon>Uniplacotomia</taxon>
        <taxon>Trichoplacea</taxon>
        <taxon>Trichoplacidae</taxon>
        <taxon>Trichoplax</taxon>
    </lineage>
</organism>
<dbReference type="InterPro" id="IPR036259">
    <property type="entry name" value="MFS_trans_sf"/>
</dbReference>
<keyword evidence="4 6" id="KW-1133">Transmembrane helix</keyword>
<dbReference type="InterPro" id="IPR020846">
    <property type="entry name" value="MFS_dom"/>
</dbReference>
<dbReference type="eggNOG" id="KOG2533">
    <property type="taxonomic scope" value="Eukaryota"/>
</dbReference>
<feature type="transmembrane region" description="Helical" evidence="6">
    <location>
        <begin position="64"/>
        <end position="84"/>
    </location>
</feature>
<reference evidence="8 9" key="1">
    <citation type="journal article" date="2008" name="Nature">
        <title>The Trichoplax genome and the nature of placozoans.</title>
        <authorList>
            <person name="Srivastava M."/>
            <person name="Begovic E."/>
            <person name="Chapman J."/>
            <person name="Putnam N.H."/>
            <person name="Hellsten U."/>
            <person name="Kawashima T."/>
            <person name="Kuo A."/>
            <person name="Mitros T."/>
            <person name="Salamov A."/>
            <person name="Carpenter M.L."/>
            <person name="Signorovitch A.Y."/>
            <person name="Moreno M.A."/>
            <person name="Kamm K."/>
            <person name="Grimwood J."/>
            <person name="Schmutz J."/>
            <person name="Shapiro H."/>
            <person name="Grigoriev I.V."/>
            <person name="Buss L.W."/>
            <person name="Schierwater B."/>
            <person name="Dellaporta S.L."/>
            <person name="Rokhsar D.S."/>
        </authorList>
    </citation>
    <scope>NUCLEOTIDE SEQUENCE [LARGE SCALE GENOMIC DNA]</scope>
    <source>
        <strain evidence="8 9">Grell-BS-1999</strain>
    </source>
</reference>
<proteinExistence type="inferred from homology"/>
<feature type="transmembrane region" description="Helical" evidence="6">
    <location>
        <begin position="360"/>
        <end position="383"/>
    </location>
</feature>
<feature type="transmembrane region" description="Helical" evidence="6">
    <location>
        <begin position="333"/>
        <end position="354"/>
    </location>
</feature>
<dbReference type="InParanoid" id="B3RL40"/>
<evidence type="ECO:0000256" key="1">
    <source>
        <dbReference type="ARBA" id="ARBA00004127"/>
    </source>
</evidence>
<keyword evidence="5 6" id="KW-0472">Membrane</keyword>
<evidence type="ECO:0000256" key="4">
    <source>
        <dbReference type="ARBA" id="ARBA00022989"/>
    </source>
</evidence>
<dbReference type="EMBL" id="DS985241">
    <property type="protein sequence ID" value="EDV28695.1"/>
    <property type="molecule type" value="Genomic_DNA"/>
</dbReference>
<feature type="domain" description="Major facilitator superfamily (MFS) profile" evidence="7">
    <location>
        <begin position="22"/>
        <end position="448"/>
    </location>
</feature>
<dbReference type="Gene3D" id="1.20.1250.20">
    <property type="entry name" value="MFS general substrate transporter like domains"/>
    <property type="match status" value="2"/>
</dbReference>